<feature type="domain" description="GST N-terminal" evidence="4">
    <location>
        <begin position="1"/>
        <end position="77"/>
    </location>
</feature>
<dbReference type="PROSITE" id="PS50404">
    <property type="entry name" value="GST_NTER"/>
    <property type="match status" value="1"/>
</dbReference>
<reference evidence="6" key="1">
    <citation type="submission" date="2020-09" db="EMBL/GenBank/DDBJ databases">
        <title>Comparative genome analyses of four rice-infecting Rhizoctonia solani isolates reveal extensive enrichment of homogalacturonan modification genes.</title>
        <authorList>
            <person name="Lee D.-Y."/>
            <person name="Jeon J."/>
            <person name="Kim K.-T."/>
            <person name="Cheong K."/>
            <person name="Song H."/>
            <person name="Choi G."/>
            <person name="Ko J."/>
            <person name="Opiyo S.O."/>
            <person name="Zuo S."/>
            <person name="Madhav S."/>
            <person name="Lee Y.-H."/>
            <person name="Wang G.-L."/>
        </authorList>
    </citation>
    <scope>NUCLEOTIDE SEQUENCE</scope>
    <source>
        <strain evidence="6">AG1-IA WGL</strain>
    </source>
</reference>
<dbReference type="SUPFAM" id="SSF47616">
    <property type="entry name" value="GST C-terminal domain-like"/>
    <property type="match status" value="1"/>
</dbReference>
<evidence type="ECO:0000313" key="6">
    <source>
        <dbReference type="EMBL" id="KAF8687964.1"/>
    </source>
</evidence>
<dbReference type="Pfam" id="PF13409">
    <property type="entry name" value="GST_N_2"/>
    <property type="match status" value="1"/>
</dbReference>
<name>A0A8H7HHM8_9AGAM</name>
<sequence>MSLSPNVQRAIITCSKLGVDYEIITVDLLKGEQKSPEYVETKNPFGSIPVLLDKDGTQIFESRAVCRYLVAKYGAKSGLVPDTNDLKSYGLFEQAASIEYSSFSPSAGPLTFQMAGKDIDENLVKQYTNNLNGKMEGYERILSWQKYLAGNNFTLADLFHLPEGRHIHKVDPSLFGSKPNVKRWWDEISSRASLKALN</sequence>
<dbReference type="InterPro" id="IPR036282">
    <property type="entry name" value="Glutathione-S-Trfase_C_sf"/>
</dbReference>
<evidence type="ECO:0000256" key="2">
    <source>
        <dbReference type="ARBA" id="ARBA00022679"/>
    </source>
</evidence>
<keyword evidence="2" id="KW-0808">Transferase</keyword>
<evidence type="ECO:0000259" key="5">
    <source>
        <dbReference type="PROSITE" id="PS50405"/>
    </source>
</evidence>
<feature type="domain" description="GST C-terminal" evidence="5">
    <location>
        <begin position="85"/>
        <end position="198"/>
    </location>
</feature>
<dbReference type="AlphaFoldDB" id="A0A8H7HHM8"/>
<proteinExistence type="predicted"/>
<comment type="catalytic activity">
    <reaction evidence="3">
        <text>RX + glutathione = an S-substituted glutathione + a halide anion + H(+)</text>
        <dbReference type="Rhea" id="RHEA:16437"/>
        <dbReference type="ChEBI" id="CHEBI:15378"/>
        <dbReference type="ChEBI" id="CHEBI:16042"/>
        <dbReference type="ChEBI" id="CHEBI:17792"/>
        <dbReference type="ChEBI" id="CHEBI:57925"/>
        <dbReference type="ChEBI" id="CHEBI:90779"/>
        <dbReference type="EC" id="2.5.1.18"/>
    </reaction>
</comment>
<feature type="non-terminal residue" evidence="6">
    <location>
        <position position="1"/>
    </location>
</feature>
<accession>A0A8H7HHM8</accession>
<evidence type="ECO:0000256" key="1">
    <source>
        <dbReference type="ARBA" id="ARBA00012452"/>
    </source>
</evidence>
<dbReference type="GO" id="GO:0006749">
    <property type="term" value="P:glutathione metabolic process"/>
    <property type="evidence" value="ECO:0007669"/>
    <property type="project" value="TreeGrafter"/>
</dbReference>
<dbReference type="PANTHER" id="PTHR43900:SF3">
    <property type="entry name" value="GLUTATHIONE S-TRANSFERASE RHO"/>
    <property type="match status" value="1"/>
</dbReference>
<organism evidence="6 7">
    <name type="scientific">Rhizoctonia solani</name>
    <dbReference type="NCBI Taxonomy" id="456999"/>
    <lineage>
        <taxon>Eukaryota</taxon>
        <taxon>Fungi</taxon>
        <taxon>Dikarya</taxon>
        <taxon>Basidiomycota</taxon>
        <taxon>Agaricomycotina</taxon>
        <taxon>Agaricomycetes</taxon>
        <taxon>Cantharellales</taxon>
        <taxon>Ceratobasidiaceae</taxon>
        <taxon>Rhizoctonia</taxon>
    </lineage>
</organism>
<protein>
    <recommendedName>
        <fullName evidence="1">glutathione transferase</fullName>
        <ecNumber evidence="1">2.5.1.18</ecNumber>
    </recommendedName>
</protein>
<dbReference type="Proteomes" id="UP000602905">
    <property type="component" value="Unassembled WGS sequence"/>
</dbReference>
<dbReference type="SFLD" id="SFLDS00019">
    <property type="entry name" value="Glutathione_Transferase_(cytos"/>
    <property type="match status" value="1"/>
</dbReference>
<dbReference type="PROSITE" id="PS50405">
    <property type="entry name" value="GST_CTER"/>
    <property type="match status" value="1"/>
</dbReference>
<dbReference type="OrthoDB" id="249703at2759"/>
<dbReference type="InterPro" id="IPR004045">
    <property type="entry name" value="Glutathione_S-Trfase_N"/>
</dbReference>
<evidence type="ECO:0000313" key="7">
    <source>
        <dbReference type="Proteomes" id="UP000602905"/>
    </source>
</evidence>
<dbReference type="PANTHER" id="PTHR43900">
    <property type="entry name" value="GLUTATHIONE S-TRANSFERASE RHO"/>
    <property type="match status" value="1"/>
</dbReference>
<comment type="caution">
    <text evidence="6">The sequence shown here is derived from an EMBL/GenBank/DDBJ whole genome shotgun (WGS) entry which is preliminary data.</text>
</comment>
<dbReference type="GO" id="GO:0005737">
    <property type="term" value="C:cytoplasm"/>
    <property type="evidence" value="ECO:0007669"/>
    <property type="project" value="TreeGrafter"/>
</dbReference>
<evidence type="ECO:0000259" key="4">
    <source>
        <dbReference type="PROSITE" id="PS50404"/>
    </source>
</evidence>
<dbReference type="InterPro" id="IPR036249">
    <property type="entry name" value="Thioredoxin-like_sf"/>
</dbReference>
<dbReference type="Gene3D" id="3.40.30.10">
    <property type="entry name" value="Glutaredoxin"/>
    <property type="match status" value="1"/>
</dbReference>
<gene>
    <name evidence="6" type="ORF">RHS03_09842</name>
</gene>
<dbReference type="Pfam" id="PF00043">
    <property type="entry name" value="GST_C"/>
    <property type="match status" value="1"/>
</dbReference>
<dbReference type="GO" id="GO:0043295">
    <property type="term" value="F:glutathione binding"/>
    <property type="evidence" value="ECO:0007669"/>
    <property type="project" value="TreeGrafter"/>
</dbReference>
<dbReference type="SFLD" id="SFLDG00358">
    <property type="entry name" value="Main_(cytGST)"/>
    <property type="match status" value="1"/>
</dbReference>
<dbReference type="GO" id="GO:0004364">
    <property type="term" value="F:glutathione transferase activity"/>
    <property type="evidence" value="ECO:0007669"/>
    <property type="project" value="UniProtKB-EC"/>
</dbReference>
<dbReference type="EMBL" id="JACYCD010000702">
    <property type="protein sequence ID" value="KAF8687964.1"/>
    <property type="molecule type" value="Genomic_DNA"/>
</dbReference>
<evidence type="ECO:0000256" key="3">
    <source>
        <dbReference type="ARBA" id="ARBA00047960"/>
    </source>
</evidence>
<dbReference type="InterPro" id="IPR004046">
    <property type="entry name" value="GST_C"/>
</dbReference>
<dbReference type="EC" id="2.5.1.18" evidence="1"/>
<dbReference type="SUPFAM" id="SSF52833">
    <property type="entry name" value="Thioredoxin-like"/>
    <property type="match status" value="1"/>
</dbReference>
<dbReference type="Gene3D" id="1.20.1050.10">
    <property type="match status" value="1"/>
</dbReference>
<dbReference type="InterPro" id="IPR040079">
    <property type="entry name" value="Glutathione_S-Trfase"/>
</dbReference>
<dbReference type="InterPro" id="IPR010987">
    <property type="entry name" value="Glutathione-S-Trfase_C-like"/>
</dbReference>